<dbReference type="InterPro" id="IPR004042">
    <property type="entry name" value="Intein_endonuc_central"/>
</dbReference>
<evidence type="ECO:0000313" key="6">
    <source>
        <dbReference type="Proteomes" id="UP000229794"/>
    </source>
</evidence>
<dbReference type="SUPFAM" id="SSF51294">
    <property type="entry name" value="Hedgehog/intein (Hint) domain"/>
    <property type="match status" value="1"/>
</dbReference>
<dbReference type="Gene3D" id="1.10.8.730">
    <property type="match status" value="1"/>
</dbReference>
<dbReference type="PRINTS" id="PR00379">
    <property type="entry name" value="INTEIN"/>
</dbReference>
<dbReference type="Proteomes" id="UP000229794">
    <property type="component" value="Unassembled WGS sequence"/>
</dbReference>
<dbReference type="Gene3D" id="2.170.16.10">
    <property type="entry name" value="Hedgehog/Intein (Hint) domain"/>
    <property type="match status" value="2"/>
</dbReference>
<reference evidence="5 6" key="1">
    <citation type="submission" date="2017-09" db="EMBL/GenBank/DDBJ databases">
        <title>Depth-based differentiation of microbial function through sediment-hosted aquifers and enrichment of novel symbionts in the deep terrestrial subsurface.</title>
        <authorList>
            <person name="Probst A.J."/>
            <person name="Ladd B."/>
            <person name="Jarett J.K."/>
            <person name="Geller-Mcgrath D.E."/>
            <person name="Sieber C.M."/>
            <person name="Emerson J.B."/>
            <person name="Anantharaman K."/>
            <person name="Thomas B.C."/>
            <person name="Malmstrom R."/>
            <person name="Stieglmeier M."/>
            <person name="Klingl A."/>
            <person name="Woyke T."/>
            <person name="Ryan C.M."/>
            <person name="Banfield J.F."/>
        </authorList>
    </citation>
    <scope>NUCLEOTIDE SEQUENCE [LARGE SCALE GENOMIC DNA]</scope>
    <source>
        <strain evidence="5">CG22_combo_CG10-13_8_21_14_all_42_17</strain>
    </source>
</reference>
<dbReference type="Gene3D" id="3.10.28.10">
    <property type="entry name" value="Homing endonucleases"/>
    <property type="match status" value="1"/>
</dbReference>
<evidence type="ECO:0000313" key="5">
    <source>
        <dbReference type="EMBL" id="PIP55663.1"/>
    </source>
</evidence>
<dbReference type="InterPro" id="IPR004860">
    <property type="entry name" value="LAGLIDADG_dom"/>
</dbReference>
<dbReference type="InterPro" id="IPR027434">
    <property type="entry name" value="Homing_endonucl"/>
</dbReference>
<dbReference type="CDD" id="cd00081">
    <property type="entry name" value="Hint"/>
    <property type="match status" value="1"/>
</dbReference>
<organism evidence="5 6">
    <name type="scientific">Candidatus Zambryskibacteria bacterium CG22_combo_CG10-13_8_21_14_all_42_17</name>
    <dbReference type="NCBI Taxonomy" id="1975118"/>
    <lineage>
        <taxon>Bacteria</taxon>
        <taxon>Candidatus Zambryskiibacteriota</taxon>
    </lineage>
</organism>
<dbReference type="InterPro" id="IPR003586">
    <property type="entry name" value="Hint_dom_C"/>
</dbReference>
<dbReference type="InterPro" id="IPR027417">
    <property type="entry name" value="P-loop_NTPase"/>
</dbReference>
<dbReference type="GO" id="GO:0004519">
    <property type="term" value="F:endonuclease activity"/>
    <property type="evidence" value="ECO:0007669"/>
    <property type="project" value="InterPro"/>
</dbReference>
<dbReference type="Pfam" id="PF14528">
    <property type="entry name" value="LAGLIDADG_3"/>
    <property type="match status" value="1"/>
</dbReference>
<dbReference type="PANTHER" id="PTHR30121">
    <property type="entry name" value="UNCHARACTERIZED PROTEIN YJGR-RELATED"/>
    <property type="match status" value="1"/>
</dbReference>
<dbReference type="PROSITE" id="PS50817">
    <property type="entry name" value="INTEIN_N_TER"/>
    <property type="match status" value="1"/>
</dbReference>
<evidence type="ECO:0000256" key="1">
    <source>
        <dbReference type="ARBA" id="ARBA00022813"/>
    </source>
</evidence>
<keyword evidence="2" id="KW-0651">Protein splicing</keyword>
<name>A0A2H0BDA4_9BACT</name>
<accession>A0A2H0BDA4</accession>
<protein>
    <recommendedName>
        <fullName evidence="4">DOD-type homing endonuclease domain-containing protein</fullName>
    </recommendedName>
</protein>
<dbReference type="InterPro" id="IPR006142">
    <property type="entry name" value="INTEIN"/>
</dbReference>
<dbReference type="SMART" id="SM00305">
    <property type="entry name" value="HintC"/>
    <property type="match status" value="1"/>
</dbReference>
<dbReference type="InterPro" id="IPR003587">
    <property type="entry name" value="Hint_dom_N"/>
</dbReference>
<comment type="caution">
    <text evidence="5">The sequence shown here is derived from an EMBL/GenBank/DDBJ whole genome shotgun (WGS) entry which is preliminary data.</text>
</comment>
<dbReference type="GO" id="GO:0016539">
    <property type="term" value="P:intein-mediated protein splicing"/>
    <property type="evidence" value="ECO:0007669"/>
    <property type="project" value="InterPro"/>
</dbReference>
<evidence type="ECO:0000256" key="3">
    <source>
        <dbReference type="SAM" id="Coils"/>
    </source>
</evidence>
<feature type="domain" description="DOD-type homing endonuclease" evidence="4">
    <location>
        <begin position="499"/>
        <end position="623"/>
    </location>
</feature>
<evidence type="ECO:0000256" key="2">
    <source>
        <dbReference type="ARBA" id="ARBA00023000"/>
    </source>
</evidence>
<dbReference type="Gene3D" id="3.40.50.300">
    <property type="entry name" value="P-loop containing nucleotide triphosphate hydrolases"/>
    <property type="match status" value="1"/>
</dbReference>
<dbReference type="SUPFAM" id="SSF52540">
    <property type="entry name" value="P-loop containing nucleoside triphosphate hydrolases"/>
    <property type="match status" value="1"/>
</dbReference>
<dbReference type="Pfam" id="PF14890">
    <property type="entry name" value="Intein_splicing"/>
    <property type="match status" value="1"/>
</dbReference>
<dbReference type="SUPFAM" id="SSF55608">
    <property type="entry name" value="Homing endonucleases"/>
    <property type="match status" value="1"/>
</dbReference>
<dbReference type="PANTHER" id="PTHR30121:SF6">
    <property type="entry name" value="SLR6007 PROTEIN"/>
    <property type="match status" value="1"/>
</dbReference>
<dbReference type="InterPro" id="IPR006141">
    <property type="entry name" value="Intein_N"/>
</dbReference>
<dbReference type="NCBIfam" id="TIGR01445">
    <property type="entry name" value="intein_Nterm"/>
    <property type="match status" value="1"/>
</dbReference>
<keyword evidence="3" id="KW-0175">Coiled coil</keyword>
<sequence length="1293" mass="145841">MNIFDKLLGKKQEVKQDIRSILPQEIFEAGALELKDIIAPSALKVTPREINLGEKILRSFFVISYPRFLSEEWFSPIINMDKVFDISIFVHPIETSKILRKFQKKVAEVQSQIHSREEKGMVRDPMLDVAYQDLENLRDQLQQAQEKLFDVGLYITIYGDNDSELDKAESEIKSILEAKLIYVKPALFQQEQGYKSTLPLGNDLLEVHSKLNSSPLSSLFPFTSFDLTSDKGILYGINRHNSSLVLFDRFSLENYNSIMFAKSGAGKSIRGIEPVLIRRNGRVEFRRIGSLVEKTIREKGLEKLTDDLEGSVDPGFEVWSFDKELKGSWSKVSVAARKEAPEYYYHFRTQSGREVTTTGDHNMLVLREGRVVVTKSTEVGVGEHVPLPREVSFSENRPLKLNLLDLLKDQRHMYVVGGKDIVKDIHKAYSREMIDSHLDSYLPLYKKGRRIPLAYFNTLVEKADKKLPDKEIATLKIMSGSGRGSLPANLSITEELGTLLGYIGAEGCLNTNAIRISNLNPDVRKTLQKVSGRLGILHYSTPADIVISDRPFIALAYALGASGRSGEKKVPELLFGAPREIIDAYLRAYFEGDGGVDGDQITATSKSKNLLSGISYLLLGFGIVSRLRKKIVKYRKTGGRRTFWILVMSGQGNLRAFRDKIGFETEGKKAALRNICGKTENTNVDSIPTIAPLVSEIRSHFGTQLHDIPNLSAISRNVYNPSRKEVMRLVKTIEERVMRFKGIQAAMEAMSALPAVEDLIRLGESNKEFNKKLWKRLGSSWAWMKSRQGQPGLANVLSLTRVVLGDDMGERIENSTRTIHSRFLDFDASIADRGPALEAALRKEFPDRTSYEMVRDAAGFMSETYKNISLHLPHVEGLLRILKRLAESDLTWDPIVSIEKRKNNKDKYVYDLTVDNEVFLSGMAGMFVHNSYATKLEILRTLMFDTEVIVIDPEREYEYMAEATGGRYFKISLNSEHHINPFDLPIPGPDESAANVLRSNIINLVGLFRLMLGGLSAEEDAIVDRAITETYALKDITEESDFRNIESPLMSDFELVLTGMEGGESLAQRLSKYTKGTWAGFINRPSNVDINRKFVVFSLRDMEDELKPIAMYIIMHYIWNAIRKELKKRLLVIDEAWWMMKSEDTASFLMGLVKRGRKYFLGVATITQDVGDFLKSPYGLPIITNSSIQILLKQSPTIIDNLQKVFNLTDEEKFLLLESGVGEGIFFAGLKHVAIKNIASYTEDQIITSDPSQVLAIKKARQEAMEDKEVAINTANTELKEAGQADKINNSHA</sequence>
<gene>
    <name evidence="5" type="ORF">COX06_02035</name>
</gene>
<dbReference type="PROSITE" id="PS50819">
    <property type="entry name" value="INTEIN_ENDONUCLEASE"/>
    <property type="match status" value="1"/>
</dbReference>
<dbReference type="InterPro" id="IPR043964">
    <property type="entry name" value="P-loop_TraG"/>
</dbReference>
<feature type="coiled-coil region" evidence="3">
    <location>
        <begin position="99"/>
        <end position="151"/>
    </location>
</feature>
<dbReference type="InterPro" id="IPR036844">
    <property type="entry name" value="Hint_dom_sf"/>
</dbReference>
<dbReference type="EMBL" id="PCST01000023">
    <property type="protein sequence ID" value="PIP55663.1"/>
    <property type="molecule type" value="Genomic_DNA"/>
</dbReference>
<proteinExistence type="predicted"/>
<evidence type="ECO:0000259" key="4">
    <source>
        <dbReference type="PROSITE" id="PS50819"/>
    </source>
</evidence>
<dbReference type="SMART" id="SM00306">
    <property type="entry name" value="HintN"/>
    <property type="match status" value="1"/>
</dbReference>
<dbReference type="PROSITE" id="PS50818">
    <property type="entry name" value="INTEIN_C_TER"/>
    <property type="match status" value="1"/>
</dbReference>
<dbReference type="InterPro" id="IPR030934">
    <property type="entry name" value="Intein_C"/>
</dbReference>
<keyword evidence="1" id="KW-0068">Autocatalytic cleavage</keyword>
<dbReference type="InterPro" id="IPR051162">
    <property type="entry name" value="T4SS_component"/>
</dbReference>
<dbReference type="Pfam" id="PF19044">
    <property type="entry name" value="P-loop_TraG"/>
    <property type="match status" value="1"/>
</dbReference>